<dbReference type="PANTHER" id="PTHR30419:SF8">
    <property type="entry name" value="NITROGEN ASSIMILATION TRANSCRIPTIONAL ACTIVATOR-RELATED"/>
    <property type="match status" value="1"/>
</dbReference>
<evidence type="ECO:0000313" key="8">
    <source>
        <dbReference type="Proteomes" id="UP000756710"/>
    </source>
</evidence>
<dbReference type="Proteomes" id="UP000756710">
    <property type="component" value="Unassembled WGS sequence"/>
</dbReference>
<keyword evidence="2" id="KW-0805">Transcription regulation</keyword>
<dbReference type="RefSeq" id="WP_044575633.1">
    <property type="nucleotide sequence ID" value="NZ_BAABDR010000007.1"/>
</dbReference>
<dbReference type="Pfam" id="PF00126">
    <property type="entry name" value="HTH_1"/>
    <property type="match status" value="1"/>
</dbReference>
<dbReference type="InterPro" id="IPR000847">
    <property type="entry name" value="LysR_HTH_N"/>
</dbReference>
<dbReference type="SUPFAM" id="SSF53850">
    <property type="entry name" value="Periplasmic binding protein-like II"/>
    <property type="match status" value="1"/>
</dbReference>
<sequence>MEIKRLRYFLAVVRAGTVTAAAERLHLAQPALSRQLRHLEAELGVVLFDRSGPRLRLTSAGRQLIDSATDLVSRADQIESVAHHMAHGGLRRVVVAAAETTIHEVVAPFVARLSPTDPFVSIREVPAQQVPHTVAEGADLGVAATAPAAHGLSWQPLTDVPLRAYVAATHPWAVRRRGSVELAELVREPLVLLTGEHPARAVLDQAVVAAGLAFSHVEESSTARMIQALAAAGSGVGVVTDLPHFSAYPVLITASDGSPLRLALHACWSTQHYAAPAIASFVACLEEFATAHVRPAAWQLEAGEGGGAGRRLPS</sequence>
<gene>
    <name evidence="7" type="ORF">J2Z30_006068</name>
    <name evidence="6" type="ORF">SIRAN6597</name>
</gene>
<dbReference type="Pfam" id="PF03466">
    <property type="entry name" value="LysR_substrate"/>
    <property type="match status" value="1"/>
</dbReference>
<dbReference type="GO" id="GO:0005829">
    <property type="term" value="C:cytosol"/>
    <property type="evidence" value="ECO:0007669"/>
    <property type="project" value="TreeGrafter"/>
</dbReference>
<protein>
    <submittedName>
        <fullName evidence="7">DNA-binding transcriptional LysR family regulator</fullName>
    </submittedName>
    <submittedName>
        <fullName evidence="6">Transcriptional regulator, LysR family</fullName>
    </submittedName>
</protein>
<dbReference type="Gene3D" id="1.10.10.10">
    <property type="entry name" value="Winged helix-like DNA-binding domain superfamily/Winged helix DNA-binding domain"/>
    <property type="match status" value="1"/>
</dbReference>
<dbReference type="EMBL" id="LK022848">
    <property type="protein sequence ID" value="CDR10009.1"/>
    <property type="molecule type" value="Genomic_DNA"/>
</dbReference>
<evidence type="ECO:0000256" key="2">
    <source>
        <dbReference type="ARBA" id="ARBA00023015"/>
    </source>
</evidence>
<dbReference type="PANTHER" id="PTHR30419">
    <property type="entry name" value="HTH-TYPE TRANSCRIPTIONAL REGULATOR YBHD"/>
    <property type="match status" value="1"/>
</dbReference>
<dbReference type="HOGENOM" id="CLU_039613_6_4_11"/>
<keyword evidence="4" id="KW-0804">Transcription</keyword>
<comment type="similarity">
    <text evidence="1">Belongs to the LysR transcriptional regulatory family.</text>
</comment>
<dbReference type="GO" id="GO:0003677">
    <property type="term" value="F:DNA binding"/>
    <property type="evidence" value="ECO:0007669"/>
    <property type="project" value="UniProtKB-KW"/>
</dbReference>
<reference evidence="7 8" key="2">
    <citation type="submission" date="2021-03" db="EMBL/GenBank/DDBJ databases">
        <title>Genomic Encyclopedia of Type Strains, Phase IV (KMG-IV): sequencing the most valuable type-strain genomes for metagenomic binning, comparative biology and taxonomic classification.</title>
        <authorList>
            <person name="Goeker M."/>
        </authorList>
    </citation>
    <scope>NUCLEOTIDE SEQUENCE [LARGE SCALE GENOMIC DNA]</scope>
    <source>
        <strain evidence="7 8">DSM 41954</strain>
    </source>
</reference>
<reference evidence="6" key="1">
    <citation type="submission" date="2014-05" db="EMBL/GenBank/DDBJ databases">
        <authorList>
            <person name="Horn Fabian"/>
        </authorList>
    </citation>
    <scope>NUCLEOTIDE SEQUENCE</scope>
</reference>
<dbReference type="FunFam" id="1.10.10.10:FF:000001">
    <property type="entry name" value="LysR family transcriptional regulator"/>
    <property type="match status" value="1"/>
</dbReference>
<dbReference type="SUPFAM" id="SSF46785">
    <property type="entry name" value="Winged helix' DNA-binding domain"/>
    <property type="match status" value="1"/>
</dbReference>
<evidence type="ECO:0000256" key="1">
    <source>
        <dbReference type="ARBA" id="ARBA00009437"/>
    </source>
</evidence>
<feature type="domain" description="HTH lysR-type" evidence="5">
    <location>
        <begin position="1"/>
        <end position="58"/>
    </location>
</feature>
<dbReference type="InterPro" id="IPR036390">
    <property type="entry name" value="WH_DNA-bd_sf"/>
</dbReference>
<dbReference type="InterPro" id="IPR005119">
    <property type="entry name" value="LysR_subst-bd"/>
</dbReference>
<evidence type="ECO:0000259" key="5">
    <source>
        <dbReference type="PROSITE" id="PS50931"/>
    </source>
</evidence>
<evidence type="ECO:0000256" key="3">
    <source>
        <dbReference type="ARBA" id="ARBA00023125"/>
    </source>
</evidence>
<dbReference type="PRINTS" id="PR00039">
    <property type="entry name" value="HTHLYSR"/>
</dbReference>
<dbReference type="PROSITE" id="PS50931">
    <property type="entry name" value="HTH_LYSR"/>
    <property type="match status" value="1"/>
</dbReference>
<proteinExistence type="inferred from homology"/>
<dbReference type="CDD" id="cd05466">
    <property type="entry name" value="PBP2_LTTR_substrate"/>
    <property type="match status" value="1"/>
</dbReference>
<organism evidence="6">
    <name type="scientific">Streptomyces iranensis</name>
    <dbReference type="NCBI Taxonomy" id="576784"/>
    <lineage>
        <taxon>Bacteria</taxon>
        <taxon>Bacillati</taxon>
        <taxon>Actinomycetota</taxon>
        <taxon>Actinomycetes</taxon>
        <taxon>Kitasatosporales</taxon>
        <taxon>Streptomycetaceae</taxon>
        <taxon>Streptomyces</taxon>
        <taxon>Streptomyces violaceusniger group</taxon>
    </lineage>
</organism>
<accession>A0A061A3N1</accession>
<keyword evidence="8" id="KW-1185">Reference proteome</keyword>
<dbReference type="InterPro" id="IPR036388">
    <property type="entry name" value="WH-like_DNA-bd_sf"/>
</dbReference>
<evidence type="ECO:0000313" key="6">
    <source>
        <dbReference type="EMBL" id="CDR10009.1"/>
    </source>
</evidence>
<name>A0A061A3N1_9ACTN</name>
<evidence type="ECO:0000256" key="4">
    <source>
        <dbReference type="ARBA" id="ARBA00023163"/>
    </source>
</evidence>
<dbReference type="AlphaFoldDB" id="A0A061A3N1"/>
<dbReference type="InterPro" id="IPR050950">
    <property type="entry name" value="HTH-type_LysR_regulators"/>
</dbReference>
<dbReference type="EMBL" id="JAGGLR010000017">
    <property type="protein sequence ID" value="MBP2065042.1"/>
    <property type="molecule type" value="Genomic_DNA"/>
</dbReference>
<evidence type="ECO:0000313" key="7">
    <source>
        <dbReference type="EMBL" id="MBP2065042.1"/>
    </source>
</evidence>
<keyword evidence="3 7" id="KW-0238">DNA-binding</keyword>
<dbReference type="GO" id="GO:0003700">
    <property type="term" value="F:DNA-binding transcription factor activity"/>
    <property type="evidence" value="ECO:0007669"/>
    <property type="project" value="InterPro"/>
</dbReference>
<dbReference type="Gene3D" id="3.40.190.290">
    <property type="match status" value="1"/>
</dbReference>